<feature type="compositionally biased region" description="Acidic residues" evidence="1">
    <location>
        <begin position="508"/>
        <end position="517"/>
    </location>
</feature>
<accession>A0ABQ9IDG2</accession>
<feature type="region of interest" description="Disordered" evidence="1">
    <location>
        <begin position="500"/>
        <end position="519"/>
    </location>
</feature>
<gene>
    <name evidence="2" type="ORF">PR048_000015</name>
</gene>
<keyword evidence="3" id="KW-1185">Reference proteome</keyword>
<feature type="region of interest" description="Disordered" evidence="1">
    <location>
        <begin position="210"/>
        <end position="234"/>
    </location>
</feature>
<dbReference type="EMBL" id="JARBHB010000001">
    <property type="protein sequence ID" value="KAJ8894708.1"/>
    <property type="molecule type" value="Genomic_DNA"/>
</dbReference>
<sequence>MLSFTWAGATSGIHQDNQDTMTYIGAASLHDTTSDTRLPTPSPVLTSRAVVELAALAGVSDKVTVKMRVLSPGRDGATIVQWFAIAFRKYPDRLNLPTKYVYYIRVRDSSSRQHTRRLLNVLPWSFLYYSEYPAVTCWNYTTLDIFTSTAESVTGTNSRQPSTCLVMSGELVSSVASNQNKCWHPTKMAPDSLKCAYRFCLLPSSPPPLPPAQSTLSSEKSSFSRPRTPAIPRSPQCQNAFSEDCSVHGYAPPTPPNPLHQARAHFLLAGELSGPSTPPLCRSKITHPRRPPTLYTRPEHIFCWLENCLVQAPRPYVDPRSRTLVQRSITESSLLSKLSNANRGITESSPLSKLSNVNRGITESSLLSKLSNVNRGITESSPLSKLSNVNRGITESSLLSKLSNVNRGITESSHLSKLSNVNRGITESSLLSKLSNVNRGITESSLLSKLSNVNRGITESSLLSKLSNVNRGITESSLLSKLSNANRGITESSPLSKLSNVDIHDETSGEDSSDDWNNELSYTSDAKKTEKPPFNKCYYARRLWVRIAEKAWSSFWVRVTGKTVLQPAENVLWPGVEGWGASGVRNRGQSSPPKRHSDIECALRWREGGGEDGSRQHRYAHFKLSGAILVGCQHLFWLDATLDTSSPDITRQVEGWRGFPILCVYRVNPVSDIRLRNFVTFSTIASVTSAMNFTDLTVKFVARPPNNFADSFANTLDSTTVCASEHQLAVTGYCSSSTAEHVARESALFFLAVSLLVECRPEHVYLSAVNESKKFLHIAIGLFLKPRSHERAKYLDGTIYEASLPRNCSNSAGFLGDLPLPPPLHSGAAPYKPRFTIIGSQDFNIKSHPNLFTHSNSATVSAFRRPLKVIACCFRHDRVRFIIVVDSRLHGATLLGRISSAGGGDKGYNTTRIKCSIATTRKALQYPRLNPLKDGGRESDLLSNGGAGFEPASQSNGLIPYVKELRGLLKSPLPCSNTYQGTAYKQTYDLTQTNTRALTWDSNPEPLAPQPDRLRYGSDKGEIGRDVICLTATTDKRNGTDMQMQCDIRIPHNPNLIKTTSALFPQHVATHHHRSGAAVAERLDCSPPITEKRVQSPAGSHRIFAIGKRKVYVDDKYVANFKRETCIAQATSKRETCIAQATSKRETYIAQATLLLSQQEKIADSFHE</sequence>
<evidence type="ECO:0000256" key="1">
    <source>
        <dbReference type="SAM" id="MobiDB-lite"/>
    </source>
</evidence>
<dbReference type="Proteomes" id="UP001159363">
    <property type="component" value="Chromosome 1"/>
</dbReference>
<evidence type="ECO:0000313" key="2">
    <source>
        <dbReference type="EMBL" id="KAJ8894708.1"/>
    </source>
</evidence>
<protein>
    <submittedName>
        <fullName evidence="2">Uncharacterized protein</fullName>
    </submittedName>
</protein>
<reference evidence="2 3" key="1">
    <citation type="submission" date="2023-02" db="EMBL/GenBank/DDBJ databases">
        <title>LHISI_Scaffold_Assembly.</title>
        <authorList>
            <person name="Stuart O.P."/>
            <person name="Cleave R."/>
            <person name="Magrath M.J.L."/>
            <person name="Mikheyev A.S."/>
        </authorList>
    </citation>
    <scope>NUCLEOTIDE SEQUENCE [LARGE SCALE GENOMIC DNA]</scope>
    <source>
        <strain evidence="2">Daus_M_001</strain>
        <tissue evidence="2">Leg muscle</tissue>
    </source>
</reference>
<evidence type="ECO:0000313" key="3">
    <source>
        <dbReference type="Proteomes" id="UP001159363"/>
    </source>
</evidence>
<proteinExistence type="predicted"/>
<comment type="caution">
    <text evidence="2">The sequence shown here is derived from an EMBL/GenBank/DDBJ whole genome shotgun (WGS) entry which is preliminary data.</text>
</comment>
<organism evidence="2 3">
    <name type="scientific">Dryococelus australis</name>
    <dbReference type="NCBI Taxonomy" id="614101"/>
    <lineage>
        <taxon>Eukaryota</taxon>
        <taxon>Metazoa</taxon>
        <taxon>Ecdysozoa</taxon>
        <taxon>Arthropoda</taxon>
        <taxon>Hexapoda</taxon>
        <taxon>Insecta</taxon>
        <taxon>Pterygota</taxon>
        <taxon>Neoptera</taxon>
        <taxon>Polyneoptera</taxon>
        <taxon>Phasmatodea</taxon>
        <taxon>Verophasmatodea</taxon>
        <taxon>Anareolatae</taxon>
        <taxon>Phasmatidae</taxon>
        <taxon>Eurycanthinae</taxon>
        <taxon>Dryococelus</taxon>
    </lineage>
</organism>
<name>A0ABQ9IDG2_9NEOP</name>